<reference evidence="1 2" key="1">
    <citation type="submission" date="2018-01" db="EMBL/GenBank/DDBJ databases">
        <title>The draft genome of an aniline degradation strain ANB-1.</title>
        <authorList>
            <person name="Zhang L."/>
            <person name="Jiang J."/>
        </authorList>
    </citation>
    <scope>NUCLEOTIDE SEQUENCE [LARGE SCALE GENOMIC DNA]</scope>
    <source>
        <strain evidence="1 2">ANB-1</strain>
    </source>
</reference>
<evidence type="ECO:0008006" key="3">
    <source>
        <dbReference type="Google" id="ProtNLM"/>
    </source>
</evidence>
<dbReference type="RefSeq" id="WP_102776371.1">
    <property type="nucleotide sequence ID" value="NZ_POQS01000022.1"/>
</dbReference>
<evidence type="ECO:0000313" key="1">
    <source>
        <dbReference type="EMBL" id="PND29726.1"/>
    </source>
</evidence>
<organism evidence="1 2">
    <name type="scientific">Achromobacter pulmonis</name>
    <dbReference type="NCBI Taxonomy" id="1389932"/>
    <lineage>
        <taxon>Bacteria</taxon>
        <taxon>Pseudomonadati</taxon>
        <taxon>Pseudomonadota</taxon>
        <taxon>Betaproteobacteria</taxon>
        <taxon>Burkholderiales</taxon>
        <taxon>Alcaligenaceae</taxon>
        <taxon>Achromobacter</taxon>
    </lineage>
</organism>
<dbReference type="Gene3D" id="1.10.10.2830">
    <property type="match status" value="1"/>
</dbReference>
<accession>A0A2N8K8E8</accession>
<name>A0A2N8K8E8_9BURK</name>
<protein>
    <recommendedName>
        <fullName evidence="3">LacI family transcriptional regulator</fullName>
    </recommendedName>
</protein>
<dbReference type="EMBL" id="POQS01000022">
    <property type="protein sequence ID" value="PND29726.1"/>
    <property type="molecule type" value="Genomic_DNA"/>
</dbReference>
<gene>
    <name evidence="1" type="ORF">C1I89_33225</name>
</gene>
<proteinExistence type="predicted"/>
<evidence type="ECO:0000313" key="2">
    <source>
        <dbReference type="Proteomes" id="UP000235994"/>
    </source>
</evidence>
<sequence length="155" mass="17560">MSQSTPQRCKIEISVSGPSREYQSQGSAVTFVPLTIKRRHTRKLLIAPPGQEDAKVRSSFDLPMIRTIGKAFYWQKLLDSGEVANATELARQLKLEPGWVAEVLRLTRLAPDIVQAILDGRQPRHLNLHAIRGRQADVPVDWNEQRRLLGFRPMA</sequence>
<dbReference type="AlphaFoldDB" id="A0A2N8K8E8"/>
<keyword evidence="2" id="KW-1185">Reference proteome</keyword>
<comment type="caution">
    <text evidence="1">The sequence shown here is derived from an EMBL/GenBank/DDBJ whole genome shotgun (WGS) entry which is preliminary data.</text>
</comment>
<dbReference type="SUPFAM" id="SSF109709">
    <property type="entry name" value="KorB DNA-binding domain-like"/>
    <property type="match status" value="1"/>
</dbReference>
<dbReference type="Proteomes" id="UP000235994">
    <property type="component" value="Unassembled WGS sequence"/>
</dbReference>